<feature type="region of interest" description="Disordered" evidence="1">
    <location>
        <begin position="38"/>
        <end position="75"/>
    </location>
</feature>
<evidence type="ECO:0000313" key="2">
    <source>
        <dbReference type="EMBL" id="OLY79644.1"/>
    </source>
</evidence>
<sequence length="75" mass="8062">MGDFFIGKNLTIELDPEQSPSKEDKRSSITGFPAKLTYRSKLSPNTEKSTEMDTEASLSISSATSRQASTSGANS</sequence>
<accession>A0A1R0H677</accession>
<evidence type="ECO:0000313" key="3">
    <source>
        <dbReference type="EMBL" id="OLY84598.1"/>
    </source>
</evidence>
<evidence type="ECO:0000256" key="1">
    <source>
        <dbReference type="SAM" id="MobiDB-lite"/>
    </source>
</evidence>
<proteinExistence type="predicted"/>
<protein>
    <submittedName>
        <fullName evidence="3">Uncharacterized protein</fullName>
    </submittedName>
</protein>
<dbReference type="EMBL" id="LSSL01004220">
    <property type="protein sequence ID" value="OLY79644.1"/>
    <property type="molecule type" value="Genomic_DNA"/>
</dbReference>
<dbReference type="AlphaFoldDB" id="A0A1R0H677"/>
<reference evidence="3 4" key="1">
    <citation type="journal article" date="2016" name="Mol. Biol. Evol.">
        <title>Genome-Wide Survey of Gut Fungi (Harpellales) Reveals the First Horizontally Transferred Ubiquitin Gene from a Mosquito Host.</title>
        <authorList>
            <person name="Wang Y."/>
            <person name="White M.M."/>
            <person name="Kvist S."/>
            <person name="Moncalvo J.M."/>
        </authorList>
    </citation>
    <scope>NUCLEOTIDE SEQUENCE [LARGE SCALE GENOMIC DNA]</scope>
    <source>
        <strain evidence="3 4">ALG-7-W6</strain>
    </source>
</reference>
<gene>
    <name evidence="3" type="ORF">AYI68_g1246</name>
    <name evidence="2" type="ORF">AYI68_g6286</name>
</gene>
<dbReference type="EMBL" id="LSSL01000441">
    <property type="protein sequence ID" value="OLY84598.1"/>
    <property type="molecule type" value="Genomic_DNA"/>
</dbReference>
<name>A0A1R0H677_9FUNG</name>
<organism evidence="3 4">
    <name type="scientific">Smittium mucronatum</name>
    <dbReference type="NCBI Taxonomy" id="133383"/>
    <lineage>
        <taxon>Eukaryota</taxon>
        <taxon>Fungi</taxon>
        <taxon>Fungi incertae sedis</taxon>
        <taxon>Zoopagomycota</taxon>
        <taxon>Kickxellomycotina</taxon>
        <taxon>Harpellomycetes</taxon>
        <taxon>Harpellales</taxon>
        <taxon>Legeriomycetaceae</taxon>
        <taxon>Smittium</taxon>
    </lineage>
</organism>
<keyword evidence="4" id="KW-1185">Reference proteome</keyword>
<feature type="compositionally biased region" description="Polar residues" evidence="1">
    <location>
        <begin position="56"/>
        <end position="75"/>
    </location>
</feature>
<comment type="caution">
    <text evidence="3">The sequence shown here is derived from an EMBL/GenBank/DDBJ whole genome shotgun (WGS) entry which is preliminary data.</text>
</comment>
<evidence type="ECO:0000313" key="4">
    <source>
        <dbReference type="Proteomes" id="UP000187455"/>
    </source>
</evidence>
<dbReference type="Proteomes" id="UP000187455">
    <property type="component" value="Unassembled WGS sequence"/>
</dbReference>
<reference evidence="3" key="2">
    <citation type="submission" date="2017-01" db="EMBL/GenBank/DDBJ databases">
        <authorList>
            <person name="Mah S.A."/>
            <person name="Swanson W.J."/>
            <person name="Moy G.W."/>
            <person name="Vacquier V.D."/>
        </authorList>
    </citation>
    <scope>NUCLEOTIDE SEQUENCE</scope>
    <source>
        <strain evidence="3">ALG-7-W6</strain>
    </source>
</reference>